<gene>
    <name evidence="2" type="ORF">SPSC_06101</name>
</gene>
<evidence type="ECO:0000256" key="1">
    <source>
        <dbReference type="SAM" id="MobiDB-lite"/>
    </source>
</evidence>
<accession>A0A127ZIJ0</accession>
<dbReference type="AlphaFoldDB" id="A0A127ZIJ0"/>
<proteinExistence type="predicted"/>
<sequence length="478" mass="53962">MVFRPSTDPERTYIDHAEGNLLNDTFANLHWVTPAFNTWNRDQKEQDGYFGVYRNGRNKKSISVIFREVGQGSYDNAETAARVYDLVVRLAYKDQVDKTPHLLNNLPDQDKHVVKVESRADGVDIYPVDHYHVLIYDGNVESKHDTLGEAERAAKTFISSREYEELKNWVIRQNERKIPVYQNAITRNADNVAFLPMKLAKNTSVEVLMDDSTWLDLVSASVTLFRGFGNRAMLKLDGKTEFLSRFLRPAGNDIVDHVNRNVLDHRLANLEVRDRSANSQNARRLGVFVGITPTKAGGWIVLTKAKGENRMPSKTFAAGDLDKAIELYDLAALFQHGPSALIDNPENLKEYLEALEKKKTRKEIEDFLAGRAKSSMYEGVSDNITDGRAEVLAAIGADLRKLKTKGPEWRLNFEFMRPWYLHYLPQLNLDNVGVIMDKAYECMGGADFVRDSKTAVATSPRGSPSAAASSSGKRKRDQ</sequence>
<evidence type="ECO:0000313" key="2">
    <source>
        <dbReference type="EMBL" id="CDU25930.1"/>
    </source>
</evidence>
<dbReference type="OrthoDB" id="2554683at2759"/>
<feature type="compositionally biased region" description="Low complexity" evidence="1">
    <location>
        <begin position="459"/>
        <end position="471"/>
    </location>
</feature>
<name>A0A127ZIJ0_9BASI</name>
<dbReference type="EMBL" id="LK056692">
    <property type="protein sequence ID" value="CDU25930.1"/>
    <property type="molecule type" value="Genomic_DNA"/>
</dbReference>
<organism evidence="2">
    <name type="scientific">Sporisorium scitamineum</name>
    <dbReference type="NCBI Taxonomy" id="49012"/>
    <lineage>
        <taxon>Eukaryota</taxon>
        <taxon>Fungi</taxon>
        <taxon>Dikarya</taxon>
        <taxon>Basidiomycota</taxon>
        <taxon>Ustilaginomycotina</taxon>
        <taxon>Ustilaginomycetes</taxon>
        <taxon>Ustilaginales</taxon>
        <taxon>Ustilaginaceae</taxon>
        <taxon>Sporisorium</taxon>
    </lineage>
</organism>
<feature type="region of interest" description="Disordered" evidence="1">
    <location>
        <begin position="454"/>
        <end position="478"/>
    </location>
</feature>
<reference evidence="2" key="1">
    <citation type="submission" date="2014-06" db="EMBL/GenBank/DDBJ databases">
        <authorList>
            <person name="Ju J."/>
            <person name="Zhang J."/>
        </authorList>
    </citation>
    <scope>NUCLEOTIDE SEQUENCE</scope>
    <source>
        <strain evidence="2">SscI8</strain>
    </source>
</reference>
<protein>
    <submittedName>
        <fullName evidence="2">Related to Tetratricopeptide repeat protein 1</fullName>
    </submittedName>
</protein>